<dbReference type="PATRIC" id="fig|389348.3.peg.1061"/>
<organism evidence="1 2">
    <name type="scientific">Candidatus Protochlamydia naegleriophila</name>
    <dbReference type="NCBI Taxonomy" id="389348"/>
    <lineage>
        <taxon>Bacteria</taxon>
        <taxon>Pseudomonadati</taxon>
        <taxon>Chlamydiota</taxon>
        <taxon>Chlamydiia</taxon>
        <taxon>Parachlamydiales</taxon>
        <taxon>Parachlamydiaceae</taxon>
        <taxon>Candidatus Protochlamydia</taxon>
    </lineage>
</organism>
<name>A0A0U5CPD6_9BACT</name>
<dbReference type="KEGG" id="pnl:PNK_0963"/>
<accession>A0A0U5CPD6</accession>
<dbReference type="EMBL" id="LN879502">
    <property type="protein sequence ID" value="CUI16588.1"/>
    <property type="molecule type" value="Genomic_DNA"/>
</dbReference>
<dbReference type="STRING" id="389348.PNK_0963"/>
<dbReference type="RefSeq" id="WP_032125438.1">
    <property type="nucleotide sequence ID" value="NZ_LN879502.1"/>
</dbReference>
<evidence type="ECO:0000313" key="2">
    <source>
        <dbReference type="Proteomes" id="UP000069902"/>
    </source>
</evidence>
<dbReference type="AlphaFoldDB" id="A0A0U5CPD6"/>
<reference evidence="2" key="1">
    <citation type="submission" date="2015-09" db="EMBL/GenBank/DDBJ databases">
        <authorList>
            <person name="Bertelli C."/>
        </authorList>
    </citation>
    <scope>NUCLEOTIDE SEQUENCE [LARGE SCALE GENOMIC DNA]</scope>
    <source>
        <strain evidence="2">KNic</strain>
    </source>
</reference>
<proteinExistence type="predicted"/>
<gene>
    <name evidence="1" type="ORF">PNK_0963</name>
</gene>
<sequence>MSLEQDKRRFFKRLSYKSRALPLLECEREGRDPFFCNFYYNSRFCQLTIQACNQFQYLQTNRQRLIYLDALFKDAQTLFRASVKGAPSQELTQEKHLMRLLVLKIDIPPSFKDGGFII</sequence>
<evidence type="ECO:0000313" key="1">
    <source>
        <dbReference type="EMBL" id="CUI16588.1"/>
    </source>
</evidence>
<dbReference type="InParanoid" id="A0A0U5CPD6"/>
<protein>
    <submittedName>
        <fullName evidence="1">Uncharacterized protein</fullName>
    </submittedName>
</protein>
<keyword evidence="2" id="KW-1185">Reference proteome</keyword>
<dbReference type="Proteomes" id="UP000069902">
    <property type="component" value="Chromosome cPNK"/>
</dbReference>